<evidence type="ECO:0000313" key="2">
    <source>
        <dbReference type="Proteomes" id="UP001283361"/>
    </source>
</evidence>
<gene>
    <name evidence="1" type="ORF">RRG08_054066</name>
</gene>
<sequence length="116" mass="12861">MYFSVAYRLWVTSVSQRNPKFGPAHECSALARVCTSCENSHRENPINRITGLSRPLIRANSADTQCEACFLCYCQLAARLVGDNGRVVTCFIKSPAFKLKACLDLGLPPPKSWANH</sequence>
<name>A0AAE0ZCN5_9GAST</name>
<protein>
    <submittedName>
        <fullName evidence="1">Uncharacterized protein</fullName>
    </submittedName>
</protein>
<dbReference type="AlphaFoldDB" id="A0AAE0ZCN5"/>
<accession>A0AAE0ZCN5</accession>
<organism evidence="1 2">
    <name type="scientific">Elysia crispata</name>
    <name type="common">lettuce slug</name>
    <dbReference type="NCBI Taxonomy" id="231223"/>
    <lineage>
        <taxon>Eukaryota</taxon>
        <taxon>Metazoa</taxon>
        <taxon>Spiralia</taxon>
        <taxon>Lophotrochozoa</taxon>
        <taxon>Mollusca</taxon>
        <taxon>Gastropoda</taxon>
        <taxon>Heterobranchia</taxon>
        <taxon>Euthyneura</taxon>
        <taxon>Panpulmonata</taxon>
        <taxon>Sacoglossa</taxon>
        <taxon>Placobranchoidea</taxon>
        <taxon>Plakobranchidae</taxon>
        <taxon>Elysia</taxon>
    </lineage>
</organism>
<reference evidence="1" key="1">
    <citation type="journal article" date="2023" name="G3 (Bethesda)">
        <title>A reference genome for the long-term kleptoplast-retaining sea slug Elysia crispata morphotype clarki.</title>
        <authorList>
            <person name="Eastman K.E."/>
            <person name="Pendleton A.L."/>
            <person name="Shaikh M.A."/>
            <person name="Suttiyut T."/>
            <person name="Ogas R."/>
            <person name="Tomko P."/>
            <person name="Gavelis G."/>
            <person name="Widhalm J.R."/>
            <person name="Wisecaver J.H."/>
        </authorList>
    </citation>
    <scope>NUCLEOTIDE SEQUENCE</scope>
    <source>
        <strain evidence="1">ECLA1</strain>
    </source>
</reference>
<comment type="caution">
    <text evidence="1">The sequence shown here is derived from an EMBL/GenBank/DDBJ whole genome shotgun (WGS) entry which is preliminary data.</text>
</comment>
<proteinExistence type="predicted"/>
<dbReference type="Proteomes" id="UP001283361">
    <property type="component" value="Unassembled WGS sequence"/>
</dbReference>
<keyword evidence="2" id="KW-1185">Reference proteome</keyword>
<dbReference type="EMBL" id="JAWDGP010004172">
    <property type="protein sequence ID" value="KAK3767018.1"/>
    <property type="molecule type" value="Genomic_DNA"/>
</dbReference>
<evidence type="ECO:0000313" key="1">
    <source>
        <dbReference type="EMBL" id="KAK3767018.1"/>
    </source>
</evidence>